<keyword evidence="3" id="KW-1185">Reference proteome</keyword>
<evidence type="ECO:0000256" key="1">
    <source>
        <dbReference type="SAM" id="MobiDB-lite"/>
    </source>
</evidence>
<reference evidence="2 3" key="1">
    <citation type="submission" date="2024-04" db="EMBL/GenBank/DDBJ databases">
        <authorList>
            <person name="Fracassetti M."/>
        </authorList>
    </citation>
    <scope>NUCLEOTIDE SEQUENCE [LARGE SCALE GENOMIC DNA]</scope>
</reference>
<dbReference type="Proteomes" id="UP001497516">
    <property type="component" value="Chromosome 8"/>
</dbReference>
<sequence length="75" mass="8123">MVFPPPFFFQAHRSSLDGSDAFESRLDSSTLTATTMPASPNGTKTSSKVFRLMTPKSGGASSDEKENKIHIRSSN</sequence>
<organism evidence="2 3">
    <name type="scientific">Linum trigynum</name>
    <dbReference type="NCBI Taxonomy" id="586398"/>
    <lineage>
        <taxon>Eukaryota</taxon>
        <taxon>Viridiplantae</taxon>
        <taxon>Streptophyta</taxon>
        <taxon>Embryophyta</taxon>
        <taxon>Tracheophyta</taxon>
        <taxon>Spermatophyta</taxon>
        <taxon>Magnoliopsida</taxon>
        <taxon>eudicotyledons</taxon>
        <taxon>Gunneridae</taxon>
        <taxon>Pentapetalae</taxon>
        <taxon>rosids</taxon>
        <taxon>fabids</taxon>
        <taxon>Malpighiales</taxon>
        <taxon>Linaceae</taxon>
        <taxon>Linum</taxon>
    </lineage>
</organism>
<accession>A0AAV2G628</accession>
<feature type="region of interest" description="Disordered" evidence="1">
    <location>
        <begin position="30"/>
        <end position="75"/>
    </location>
</feature>
<gene>
    <name evidence="2" type="ORF">LTRI10_LOCUS45031</name>
</gene>
<evidence type="ECO:0000313" key="3">
    <source>
        <dbReference type="Proteomes" id="UP001497516"/>
    </source>
</evidence>
<dbReference type="EMBL" id="OZ034821">
    <property type="protein sequence ID" value="CAL1405233.1"/>
    <property type="molecule type" value="Genomic_DNA"/>
</dbReference>
<dbReference type="AlphaFoldDB" id="A0AAV2G628"/>
<feature type="compositionally biased region" description="Polar residues" evidence="1">
    <location>
        <begin position="30"/>
        <end position="48"/>
    </location>
</feature>
<name>A0AAV2G628_9ROSI</name>
<proteinExistence type="predicted"/>
<protein>
    <submittedName>
        <fullName evidence="2">Uncharacterized protein</fullName>
    </submittedName>
</protein>
<evidence type="ECO:0000313" key="2">
    <source>
        <dbReference type="EMBL" id="CAL1405233.1"/>
    </source>
</evidence>